<dbReference type="EMBL" id="JAHQIW010004313">
    <property type="protein sequence ID" value="KAJ1361921.1"/>
    <property type="molecule type" value="Genomic_DNA"/>
</dbReference>
<evidence type="ECO:0000256" key="2">
    <source>
        <dbReference type="ARBA" id="ARBA00008010"/>
    </source>
</evidence>
<dbReference type="InterPro" id="IPR041562">
    <property type="entry name" value="MCM_lid"/>
</dbReference>
<dbReference type="Pfam" id="PF18263">
    <property type="entry name" value="WHD_MCM6"/>
    <property type="match status" value="1"/>
</dbReference>
<evidence type="ECO:0000256" key="4">
    <source>
        <dbReference type="ARBA" id="ARBA00022806"/>
    </source>
</evidence>
<dbReference type="Gene3D" id="3.40.50.300">
    <property type="entry name" value="P-loop containing nucleotide triphosphate hydrolases"/>
    <property type="match status" value="1"/>
</dbReference>
<dbReference type="GO" id="GO:0042555">
    <property type="term" value="C:MCM complex"/>
    <property type="evidence" value="ECO:0007669"/>
    <property type="project" value="TreeGrafter"/>
</dbReference>
<dbReference type="GO" id="GO:0000727">
    <property type="term" value="P:double-strand break repair via break-induced replication"/>
    <property type="evidence" value="ECO:0007669"/>
    <property type="project" value="TreeGrafter"/>
</dbReference>
<comment type="caution">
    <text evidence="9">The sequence shown here is derived from an EMBL/GenBank/DDBJ whole genome shotgun (WGS) entry which is preliminary data.</text>
</comment>
<keyword evidence="4 9" id="KW-0378">Hydrolase</keyword>
<dbReference type="GO" id="GO:1902969">
    <property type="term" value="P:mitotic DNA replication"/>
    <property type="evidence" value="ECO:0007669"/>
    <property type="project" value="TreeGrafter"/>
</dbReference>
<evidence type="ECO:0000313" key="9">
    <source>
        <dbReference type="EMBL" id="KAJ1361921.1"/>
    </source>
</evidence>
<organism evidence="9 10">
    <name type="scientific">Parelaphostrongylus tenuis</name>
    <name type="common">Meningeal worm</name>
    <dbReference type="NCBI Taxonomy" id="148309"/>
    <lineage>
        <taxon>Eukaryota</taxon>
        <taxon>Metazoa</taxon>
        <taxon>Ecdysozoa</taxon>
        <taxon>Nematoda</taxon>
        <taxon>Chromadorea</taxon>
        <taxon>Rhabditida</taxon>
        <taxon>Rhabditina</taxon>
        <taxon>Rhabditomorpha</taxon>
        <taxon>Strongyloidea</taxon>
        <taxon>Metastrongylidae</taxon>
        <taxon>Parelaphostrongylus</taxon>
    </lineage>
</organism>
<dbReference type="GO" id="GO:0005634">
    <property type="term" value="C:nucleus"/>
    <property type="evidence" value="ECO:0007669"/>
    <property type="project" value="UniProtKB-SubCell"/>
</dbReference>
<dbReference type="GO" id="GO:0003697">
    <property type="term" value="F:single-stranded DNA binding"/>
    <property type="evidence" value="ECO:0007669"/>
    <property type="project" value="TreeGrafter"/>
</dbReference>
<evidence type="ECO:0000259" key="8">
    <source>
        <dbReference type="Pfam" id="PF18263"/>
    </source>
</evidence>
<keyword evidence="5" id="KW-0539">Nucleus</keyword>
<evidence type="ECO:0000256" key="6">
    <source>
        <dbReference type="ARBA" id="ARBA00023306"/>
    </source>
</evidence>
<keyword evidence="4 9" id="KW-0347">Helicase</keyword>
<evidence type="ECO:0000259" key="7">
    <source>
        <dbReference type="Pfam" id="PF17855"/>
    </source>
</evidence>
<feature type="domain" description="Mcm6 C-terminal winged-helix" evidence="8">
    <location>
        <begin position="102"/>
        <end position="192"/>
    </location>
</feature>
<feature type="domain" description="MCM AAA-lid" evidence="7">
    <location>
        <begin position="6"/>
        <end position="53"/>
    </location>
</feature>
<comment type="similarity">
    <text evidence="2">Belongs to the MCM family.</text>
</comment>
<dbReference type="GO" id="GO:1990518">
    <property type="term" value="F:single-stranded 3'-5' DNA helicase activity"/>
    <property type="evidence" value="ECO:0007669"/>
    <property type="project" value="TreeGrafter"/>
</dbReference>
<dbReference type="InterPro" id="IPR027417">
    <property type="entry name" value="P-loop_NTPase"/>
</dbReference>
<dbReference type="PANTHER" id="PTHR11630">
    <property type="entry name" value="DNA REPLICATION LICENSING FACTOR MCM FAMILY MEMBER"/>
    <property type="match status" value="1"/>
</dbReference>
<dbReference type="Proteomes" id="UP001196413">
    <property type="component" value="Unassembled WGS sequence"/>
</dbReference>
<keyword evidence="3" id="KW-0235">DNA replication</keyword>
<keyword evidence="10" id="KW-1185">Reference proteome</keyword>
<protein>
    <submittedName>
        <fullName evidence="9">MCM DNA helicase complex subunit mcm6</fullName>
    </submittedName>
</protein>
<evidence type="ECO:0000256" key="5">
    <source>
        <dbReference type="ARBA" id="ARBA00023242"/>
    </source>
</evidence>
<keyword evidence="6" id="KW-0131">Cell cycle</keyword>
<accession>A0AAD5N6Y6</accession>
<dbReference type="Pfam" id="PF17855">
    <property type="entry name" value="MCM_lid"/>
    <property type="match status" value="1"/>
</dbReference>
<dbReference type="InterPro" id="IPR031327">
    <property type="entry name" value="MCM"/>
</dbReference>
<dbReference type="FunFam" id="1.20.58.870:FF:000002">
    <property type="entry name" value="DNA helicase"/>
    <property type="match status" value="1"/>
</dbReference>
<comment type="subcellular location">
    <subcellularLocation>
        <location evidence="1">Nucleus</location>
    </subcellularLocation>
</comment>
<dbReference type="GO" id="GO:0005524">
    <property type="term" value="F:ATP binding"/>
    <property type="evidence" value="ECO:0007669"/>
    <property type="project" value="InterPro"/>
</dbReference>
<keyword evidence="4 9" id="KW-0067">ATP-binding</keyword>
<evidence type="ECO:0000256" key="1">
    <source>
        <dbReference type="ARBA" id="ARBA00004123"/>
    </source>
</evidence>
<dbReference type="AlphaFoldDB" id="A0AAD5N6Y6"/>
<evidence type="ECO:0000313" key="10">
    <source>
        <dbReference type="Proteomes" id="UP001196413"/>
    </source>
</evidence>
<dbReference type="PANTHER" id="PTHR11630:SF43">
    <property type="entry name" value="DNA REPLICATION LICENSING FACTOR MCM6"/>
    <property type="match status" value="1"/>
</dbReference>
<dbReference type="InterPro" id="IPR041024">
    <property type="entry name" value="Mcm6_C"/>
</dbReference>
<keyword evidence="4 9" id="KW-0547">Nucleotide-binding</keyword>
<gene>
    <name evidence="9" type="primary">MCM6_1</name>
    <name evidence="9" type="ORF">KIN20_021306</name>
</gene>
<proteinExistence type="inferred from homology"/>
<evidence type="ECO:0000256" key="3">
    <source>
        <dbReference type="ARBA" id="ARBA00022705"/>
    </source>
</evidence>
<sequence length="203" mass="23480">MNDSSNAATSSWRITVRQLESLVRLSEALARLHCAAEVDVSHVTQASKLLNKSVIRVEQPDIALDDDFDSEVVHVNENKENEIEPMDEDGISRKRSKVDQSTMKISFEKYKHLADMLVLHMRADEEATGEEDYEGVRQDSLIEWYLEMIEGELETEEDLLTQRTMCYRVIRRLVTEDHILIEMDKDDKNPLLCVHPDYVVTDQ</sequence>
<dbReference type="Gene3D" id="1.20.58.870">
    <property type="match status" value="1"/>
</dbReference>
<reference evidence="9" key="1">
    <citation type="submission" date="2021-06" db="EMBL/GenBank/DDBJ databases">
        <title>Parelaphostrongylus tenuis whole genome reference sequence.</title>
        <authorList>
            <person name="Garwood T.J."/>
            <person name="Larsen P.A."/>
            <person name="Fountain-Jones N.M."/>
            <person name="Garbe J.R."/>
            <person name="Macchietto M.G."/>
            <person name="Kania S.A."/>
            <person name="Gerhold R.W."/>
            <person name="Richards J.E."/>
            <person name="Wolf T.M."/>
        </authorList>
    </citation>
    <scope>NUCLEOTIDE SEQUENCE</scope>
    <source>
        <strain evidence="9">MNPRO001-30</strain>
        <tissue evidence="9">Meninges</tissue>
    </source>
</reference>
<name>A0AAD5N6Y6_PARTN</name>